<organism evidence="1 2">
    <name type="scientific">Drechmeria coniospora</name>
    <name type="common">Nematophagous fungus</name>
    <name type="synonym">Meria coniospora</name>
    <dbReference type="NCBI Taxonomy" id="98403"/>
    <lineage>
        <taxon>Eukaryota</taxon>
        <taxon>Fungi</taxon>
        <taxon>Dikarya</taxon>
        <taxon>Ascomycota</taxon>
        <taxon>Pezizomycotina</taxon>
        <taxon>Sordariomycetes</taxon>
        <taxon>Hypocreomycetidae</taxon>
        <taxon>Hypocreales</taxon>
        <taxon>Ophiocordycipitaceae</taxon>
        <taxon>Drechmeria</taxon>
    </lineage>
</organism>
<dbReference type="InParanoid" id="A0A151GMT3"/>
<protein>
    <submittedName>
        <fullName evidence="1">Uncharacterized protein</fullName>
    </submittedName>
</protein>
<gene>
    <name evidence="1" type="ORF">DCS_05449</name>
</gene>
<reference evidence="1 2" key="1">
    <citation type="journal article" date="2016" name="Sci. Rep.">
        <title>Insights into Adaptations to a Near-Obligate Nematode Endoparasitic Lifestyle from the Finished Genome of Drechmeria coniospora.</title>
        <authorList>
            <person name="Zhang L."/>
            <person name="Zhou Z."/>
            <person name="Guo Q."/>
            <person name="Fokkens L."/>
            <person name="Miskei M."/>
            <person name="Pocsi I."/>
            <person name="Zhang W."/>
            <person name="Chen M."/>
            <person name="Wang L."/>
            <person name="Sun Y."/>
            <person name="Donzelli B.G."/>
            <person name="Gibson D.M."/>
            <person name="Nelson D.R."/>
            <person name="Luo J.G."/>
            <person name="Rep M."/>
            <person name="Liu H."/>
            <person name="Yang S."/>
            <person name="Wang J."/>
            <person name="Krasnoff S.B."/>
            <person name="Xu Y."/>
            <person name="Molnar I."/>
            <person name="Lin M."/>
        </authorList>
    </citation>
    <scope>NUCLEOTIDE SEQUENCE [LARGE SCALE GENOMIC DNA]</scope>
    <source>
        <strain evidence="1 2">ARSEF 6962</strain>
    </source>
</reference>
<keyword evidence="2" id="KW-1185">Reference proteome</keyword>
<sequence>MTVQQQQPPSGHHLAERTPFWASQVGQMSLSVVISSFLPGQPSPRKHRVLPRETWCLHLYSMTMRVHMMAAAAARLRGSADGTIRRDSIRLLSYSMIGTSLEMGGIVWTASPGIMVARSKGWRAKRWMG</sequence>
<dbReference type="Proteomes" id="UP000076580">
    <property type="component" value="Chromosome 02"/>
</dbReference>
<comment type="caution">
    <text evidence="1">The sequence shown here is derived from an EMBL/GenBank/DDBJ whole genome shotgun (WGS) entry which is preliminary data.</text>
</comment>
<proteinExistence type="predicted"/>
<accession>A0A151GMT3</accession>
<dbReference type="RefSeq" id="XP_040657786.1">
    <property type="nucleotide sequence ID" value="XM_040802753.1"/>
</dbReference>
<dbReference type="GeneID" id="63718092"/>
<evidence type="ECO:0000313" key="2">
    <source>
        <dbReference type="Proteomes" id="UP000076580"/>
    </source>
</evidence>
<dbReference type="AlphaFoldDB" id="A0A151GMT3"/>
<name>A0A151GMT3_DRECN</name>
<dbReference type="EMBL" id="LAYC01000002">
    <property type="protein sequence ID" value="KYK58434.1"/>
    <property type="molecule type" value="Genomic_DNA"/>
</dbReference>
<evidence type="ECO:0000313" key="1">
    <source>
        <dbReference type="EMBL" id="KYK58434.1"/>
    </source>
</evidence>